<reference evidence="3 4" key="1">
    <citation type="journal article" date="2019" name="Proc. Natl. Acad. Sci. U.S.A.">
        <title>Regulatory changes in pterin and carotenoid genes underlie balanced color polymorphisms in the wall lizard.</title>
        <authorList>
            <person name="Andrade P."/>
            <person name="Pinho C."/>
            <person name="Perez I de Lanuza G."/>
            <person name="Afonso S."/>
            <person name="Brejcha J."/>
            <person name="Rubin C.J."/>
            <person name="Wallerman O."/>
            <person name="Pereira P."/>
            <person name="Sabatino S.J."/>
            <person name="Bellati A."/>
            <person name="Pellitteri-Rosa D."/>
            <person name="Bosakova Z."/>
            <person name="Bunikis I."/>
            <person name="Carretero M.A."/>
            <person name="Feiner N."/>
            <person name="Marsik P."/>
            <person name="Pauperio F."/>
            <person name="Salvi D."/>
            <person name="Soler L."/>
            <person name="While G.M."/>
            <person name="Uller T."/>
            <person name="Font E."/>
            <person name="Andersson L."/>
            <person name="Carneiro M."/>
        </authorList>
    </citation>
    <scope>NUCLEOTIDE SEQUENCE</scope>
</reference>
<dbReference type="GO" id="GO:0005615">
    <property type="term" value="C:extracellular space"/>
    <property type="evidence" value="ECO:0007669"/>
    <property type="project" value="UniProtKB-KW"/>
</dbReference>
<name>A0A670JQP3_PODMU</name>
<dbReference type="GO" id="GO:0006955">
    <property type="term" value="P:immune response"/>
    <property type="evidence" value="ECO:0007669"/>
    <property type="project" value="InterPro"/>
</dbReference>
<dbReference type="GO" id="GO:0008009">
    <property type="term" value="F:chemokine activity"/>
    <property type="evidence" value="ECO:0007669"/>
    <property type="project" value="InterPro"/>
</dbReference>
<proteinExistence type="predicted"/>
<dbReference type="SUPFAM" id="SSF54117">
    <property type="entry name" value="Interleukin 8-like chemokines"/>
    <property type="match status" value="1"/>
</dbReference>
<dbReference type="AlphaFoldDB" id="A0A670JQP3"/>
<evidence type="ECO:0000313" key="4">
    <source>
        <dbReference type="Proteomes" id="UP000472272"/>
    </source>
</evidence>
<dbReference type="InterPro" id="IPR001811">
    <property type="entry name" value="Chemokine_IL8-like_dom"/>
</dbReference>
<dbReference type="InterPro" id="IPR036048">
    <property type="entry name" value="Interleukin_8-like_sf"/>
</dbReference>
<reference evidence="3" key="3">
    <citation type="submission" date="2025-09" db="UniProtKB">
        <authorList>
            <consortium name="Ensembl"/>
        </authorList>
    </citation>
    <scope>IDENTIFICATION</scope>
</reference>
<keyword evidence="4" id="KW-1185">Reference proteome</keyword>
<keyword evidence="1" id="KW-0202">Cytokine</keyword>
<organism evidence="3 4">
    <name type="scientific">Podarcis muralis</name>
    <name type="common">Wall lizard</name>
    <name type="synonym">Lacerta muralis</name>
    <dbReference type="NCBI Taxonomy" id="64176"/>
    <lineage>
        <taxon>Eukaryota</taxon>
        <taxon>Metazoa</taxon>
        <taxon>Chordata</taxon>
        <taxon>Craniata</taxon>
        <taxon>Vertebrata</taxon>
        <taxon>Euteleostomi</taxon>
        <taxon>Lepidosauria</taxon>
        <taxon>Squamata</taxon>
        <taxon>Bifurcata</taxon>
        <taxon>Unidentata</taxon>
        <taxon>Episquamata</taxon>
        <taxon>Laterata</taxon>
        <taxon>Lacertibaenia</taxon>
        <taxon>Lacertidae</taxon>
        <taxon>Podarcis</taxon>
    </lineage>
</organism>
<protein>
    <recommendedName>
        <fullName evidence="2">Chemokine interleukin-8-like domain-containing protein</fullName>
    </recommendedName>
</protein>
<feature type="domain" description="Chemokine interleukin-8-like" evidence="2">
    <location>
        <begin position="41"/>
        <end position="80"/>
    </location>
</feature>
<dbReference type="Proteomes" id="UP000472272">
    <property type="component" value="Chromosome 15"/>
</dbReference>
<evidence type="ECO:0000313" key="3">
    <source>
        <dbReference type="Ensembl" id="ENSPMRP00000026220.1"/>
    </source>
</evidence>
<accession>A0A670JQP3</accession>
<sequence length="106" mass="12497">MAPLIFFRGSIVKEGWSLPKGFAWEESRAPLQPSPRDLCYCCKKYVMKPIPRRLLASYYYASIKCPLPAVVFQFYTNKEKNIKEKVWIYSILHPSAWRPVRENCLH</sequence>
<evidence type="ECO:0000256" key="1">
    <source>
        <dbReference type="ARBA" id="ARBA00022514"/>
    </source>
</evidence>
<dbReference type="Gene3D" id="2.40.50.40">
    <property type="match status" value="1"/>
</dbReference>
<dbReference type="Pfam" id="PF00048">
    <property type="entry name" value="IL8"/>
    <property type="match status" value="1"/>
</dbReference>
<evidence type="ECO:0000259" key="2">
    <source>
        <dbReference type="Pfam" id="PF00048"/>
    </source>
</evidence>
<reference evidence="3" key="2">
    <citation type="submission" date="2025-08" db="UniProtKB">
        <authorList>
            <consortium name="Ensembl"/>
        </authorList>
    </citation>
    <scope>IDENTIFICATION</scope>
</reference>
<dbReference type="Ensembl" id="ENSPMRT00000027823.1">
    <property type="protein sequence ID" value="ENSPMRP00000026220.1"/>
    <property type="gene ID" value="ENSPMRG00000016966.1"/>
</dbReference>